<feature type="chain" id="PRO_5022773293" description="DUF4377 domain-containing protein" evidence="1">
    <location>
        <begin position="19"/>
        <end position="139"/>
    </location>
</feature>
<accession>A0A5C6YSH9</accession>
<dbReference type="OrthoDB" id="163809at2"/>
<dbReference type="RefSeq" id="WP_111815403.1">
    <property type="nucleotide sequence ID" value="NZ_CBCRZQ010000003.1"/>
</dbReference>
<feature type="signal peptide" evidence="1">
    <location>
        <begin position="1"/>
        <end position="18"/>
    </location>
</feature>
<name>A0A5C6YSH9_9FLAO</name>
<evidence type="ECO:0000313" key="3">
    <source>
        <dbReference type="Proteomes" id="UP000321945"/>
    </source>
</evidence>
<evidence type="ECO:0000256" key="1">
    <source>
        <dbReference type="SAM" id="SignalP"/>
    </source>
</evidence>
<comment type="caution">
    <text evidence="2">The sequence shown here is derived from an EMBL/GenBank/DDBJ whole genome shotgun (WGS) entry which is preliminary data.</text>
</comment>
<dbReference type="EMBL" id="VORU01000002">
    <property type="protein sequence ID" value="TXD70368.1"/>
    <property type="molecule type" value="Genomic_DNA"/>
</dbReference>
<keyword evidence="1" id="KW-0732">Signal</keyword>
<sequence length="139" mass="15054">MKNSLLAIIILFSTFAFGQEDSAEAPKIAVKVPKGETVVLKGISIKFLEVVEDSRCPEGVTCIWAGRAIVKAEVTTNGTTEQKLLTFGEVKPGEEKNTNLYSSAKFAINGLALKPYPTSTNSGKDVNYVLLICEEKNIN</sequence>
<organism evidence="2 3">
    <name type="scientific">Aequorivita lipolytica</name>
    <dbReference type="NCBI Taxonomy" id="153267"/>
    <lineage>
        <taxon>Bacteria</taxon>
        <taxon>Pseudomonadati</taxon>
        <taxon>Bacteroidota</taxon>
        <taxon>Flavobacteriia</taxon>
        <taxon>Flavobacteriales</taxon>
        <taxon>Flavobacteriaceae</taxon>
        <taxon>Aequorivita</taxon>
    </lineage>
</organism>
<dbReference type="Proteomes" id="UP000321945">
    <property type="component" value="Unassembled WGS sequence"/>
</dbReference>
<reference evidence="2 3" key="1">
    <citation type="submission" date="2019-08" db="EMBL/GenBank/DDBJ databases">
        <title>Genome of Aequorivita lipolytica Y10-2 (type strain).</title>
        <authorList>
            <person name="Bowman J.P."/>
        </authorList>
    </citation>
    <scope>NUCLEOTIDE SEQUENCE [LARGE SCALE GENOMIC DNA]</scope>
    <source>
        <strain evidence="2 3">Y10-2</strain>
    </source>
</reference>
<evidence type="ECO:0000313" key="2">
    <source>
        <dbReference type="EMBL" id="TXD70368.1"/>
    </source>
</evidence>
<proteinExistence type="predicted"/>
<protein>
    <recommendedName>
        <fullName evidence="4">DUF4377 domain-containing protein</fullName>
    </recommendedName>
</protein>
<gene>
    <name evidence="2" type="ORF">ESV24_04165</name>
</gene>
<evidence type="ECO:0008006" key="4">
    <source>
        <dbReference type="Google" id="ProtNLM"/>
    </source>
</evidence>
<keyword evidence="3" id="KW-1185">Reference proteome</keyword>
<dbReference type="AlphaFoldDB" id="A0A5C6YSH9"/>